<dbReference type="SMR" id="A0A843USR8"/>
<name>A0A843USR8_COLES</name>
<keyword evidence="3 4" id="KW-0808">Transferase</keyword>
<organism evidence="6 7">
    <name type="scientific">Colocasia esculenta</name>
    <name type="common">Wild taro</name>
    <name type="synonym">Arum esculentum</name>
    <dbReference type="NCBI Taxonomy" id="4460"/>
    <lineage>
        <taxon>Eukaryota</taxon>
        <taxon>Viridiplantae</taxon>
        <taxon>Streptophyta</taxon>
        <taxon>Embryophyta</taxon>
        <taxon>Tracheophyta</taxon>
        <taxon>Spermatophyta</taxon>
        <taxon>Magnoliopsida</taxon>
        <taxon>Liliopsida</taxon>
        <taxon>Araceae</taxon>
        <taxon>Aroideae</taxon>
        <taxon>Colocasieae</taxon>
        <taxon>Colocasia</taxon>
    </lineage>
</organism>
<dbReference type="SUPFAM" id="SSF53756">
    <property type="entry name" value="UDP-Glycosyltransferase/glycogen phosphorylase"/>
    <property type="match status" value="1"/>
</dbReference>
<dbReference type="InterPro" id="IPR002213">
    <property type="entry name" value="UDP_glucos_trans"/>
</dbReference>
<dbReference type="PANTHER" id="PTHR48046">
    <property type="entry name" value="UDP-GLYCOSYLTRANSFERASE 72E1"/>
    <property type="match status" value="1"/>
</dbReference>
<evidence type="ECO:0000256" key="4">
    <source>
        <dbReference type="RuleBase" id="RU003718"/>
    </source>
</evidence>
<comment type="similarity">
    <text evidence="1 4">Belongs to the UDP-glycosyltransferase family.</text>
</comment>
<evidence type="ECO:0000256" key="2">
    <source>
        <dbReference type="ARBA" id="ARBA00022676"/>
    </source>
</evidence>
<dbReference type="AlphaFoldDB" id="A0A843USR8"/>
<dbReference type="EC" id="2.4.1.-" evidence="5"/>
<dbReference type="PROSITE" id="PS00375">
    <property type="entry name" value="UDPGT"/>
    <property type="match status" value="1"/>
</dbReference>
<dbReference type="FunFam" id="3.40.50.2000:FF:000056">
    <property type="entry name" value="Glycosyltransferase"/>
    <property type="match status" value="1"/>
</dbReference>
<sequence>MKLSVPNVAILPSPGIGHLNPLLEFARHIVAVHGVSATLFVISTGASPRQRELLADPTLPPALRIVELPDLDVSSALPPGARAQTRISVIVRESLPDLRAALFGLTARPAALVVDLFGTDAFDVADELRVPKYLYFTTSAWLLAQMMHLPALDRLVRGEFAELREGVVVPGCNPILPRDLVDPLLHREDEAYSWFLHHAGRFSEARGILVNTWEGLEPAALAALRREPALVGIPTPRVFPVGPLTKPADGADPRYGCLTWLDAQPPKSVLFVAFGSRGTLSVEQTTELALGLEQSGQRFLWAARRPTEGKSEALGAYLPAVGEEDDVQGDYLPQGFRERTREKGLVVSSWAPQPAVLSHPAVGAFLTHAGWNSTMEGVVACVPMIAWPLYAEQRMNATMLSQDLGVAVRVRPRGADGTYPAAAAGLVVGREEVERVVRLVMEGEEGKAMRERVGELHRDAYRSLEEGGASRRALAEVVDGWRNGMREGLKQPADARWTGSYMISSMS</sequence>
<evidence type="ECO:0000256" key="3">
    <source>
        <dbReference type="ARBA" id="ARBA00022679"/>
    </source>
</evidence>
<evidence type="ECO:0000256" key="5">
    <source>
        <dbReference type="RuleBase" id="RU362057"/>
    </source>
</evidence>
<proteinExistence type="inferred from homology"/>
<dbReference type="OrthoDB" id="5835829at2759"/>
<dbReference type="FunFam" id="3.40.50.2000:FF:000054">
    <property type="entry name" value="Glycosyltransferase"/>
    <property type="match status" value="1"/>
</dbReference>
<evidence type="ECO:0000256" key="1">
    <source>
        <dbReference type="ARBA" id="ARBA00009995"/>
    </source>
</evidence>
<dbReference type="Proteomes" id="UP000652761">
    <property type="component" value="Unassembled WGS sequence"/>
</dbReference>
<accession>A0A843USR8</accession>
<dbReference type="CDD" id="cd03784">
    <property type="entry name" value="GT1_Gtf-like"/>
    <property type="match status" value="1"/>
</dbReference>
<dbReference type="EMBL" id="NMUH01000655">
    <property type="protein sequence ID" value="MQL82829.1"/>
    <property type="molecule type" value="Genomic_DNA"/>
</dbReference>
<dbReference type="PANTHER" id="PTHR48046:SF1">
    <property type="entry name" value="GLYCOSYLTRANSFERASE-RELATED"/>
    <property type="match status" value="1"/>
</dbReference>
<reference evidence="6" key="1">
    <citation type="submission" date="2017-07" db="EMBL/GenBank/DDBJ databases">
        <title>Taro Niue Genome Assembly and Annotation.</title>
        <authorList>
            <person name="Atibalentja N."/>
            <person name="Keating K."/>
            <person name="Fields C.J."/>
        </authorList>
    </citation>
    <scope>NUCLEOTIDE SEQUENCE</scope>
    <source>
        <strain evidence="6">Niue_2</strain>
        <tissue evidence="6">Leaf</tissue>
    </source>
</reference>
<protein>
    <recommendedName>
        <fullName evidence="5">Glycosyltransferase</fullName>
        <ecNumber evidence="5">2.4.1.-</ecNumber>
    </recommendedName>
</protein>
<dbReference type="GO" id="GO:0008194">
    <property type="term" value="F:UDP-glycosyltransferase activity"/>
    <property type="evidence" value="ECO:0007669"/>
    <property type="project" value="InterPro"/>
</dbReference>
<comment type="caution">
    <text evidence="6">The sequence shown here is derived from an EMBL/GenBank/DDBJ whole genome shotgun (WGS) entry which is preliminary data.</text>
</comment>
<gene>
    <name evidence="6" type="ORF">Taro_015307</name>
</gene>
<dbReference type="InterPro" id="IPR035595">
    <property type="entry name" value="UDP_glycos_trans_CS"/>
</dbReference>
<evidence type="ECO:0000313" key="7">
    <source>
        <dbReference type="Proteomes" id="UP000652761"/>
    </source>
</evidence>
<keyword evidence="7" id="KW-1185">Reference proteome</keyword>
<keyword evidence="2 4" id="KW-0328">Glycosyltransferase</keyword>
<dbReference type="Pfam" id="PF00201">
    <property type="entry name" value="UDPGT"/>
    <property type="match status" value="1"/>
</dbReference>
<dbReference type="Gene3D" id="3.40.50.2000">
    <property type="entry name" value="Glycogen Phosphorylase B"/>
    <property type="match status" value="2"/>
</dbReference>
<evidence type="ECO:0000313" key="6">
    <source>
        <dbReference type="EMBL" id="MQL82829.1"/>
    </source>
</evidence>